<protein>
    <submittedName>
        <fullName evidence="5">Uncharacterized protein</fullName>
    </submittedName>
</protein>
<dbReference type="AlphaFoldDB" id="A0A8U7MFK0"/>
<reference evidence="5" key="3">
    <citation type="submission" date="2025-09" db="UniProtKB">
        <authorList>
            <consortium name="Ensembl"/>
        </authorList>
    </citation>
    <scope>IDENTIFICATION</scope>
</reference>
<feature type="region of interest" description="Disordered" evidence="2">
    <location>
        <begin position="643"/>
        <end position="692"/>
    </location>
</feature>
<accession>A0A8U7MFK0</accession>
<feature type="compositionally biased region" description="Low complexity" evidence="2">
    <location>
        <begin position="654"/>
        <end position="666"/>
    </location>
</feature>
<reference evidence="6" key="1">
    <citation type="submission" date="2019-10" db="EMBL/GenBank/DDBJ databases">
        <title>Corvus moneduloides (New Caledonian crow) genome, bCorMon1, primary haplotype.</title>
        <authorList>
            <person name="Rutz C."/>
            <person name="Fungtammasan C."/>
            <person name="Mountcastle J."/>
            <person name="Formenti G."/>
            <person name="Chow W."/>
            <person name="Howe K."/>
            <person name="Steele M.P."/>
            <person name="Fernandes J."/>
            <person name="Gilbert M.T.P."/>
            <person name="Fedrigo O."/>
            <person name="Jarvis E.D."/>
            <person name="Gemmell N."/>
        </authorList>
    </citation>
    <scope>NUCLEOTIDE SEQUENCE [LARGE SCALE GENOMIC DNA]</scope>
</reference>
<evidence type="ECO:0000313" key="6">
    <source>
        <dbReference type="Proteomes" id="UP000694553"/>
    </source>
</evidence>
<organism evidence="5 6">
    <name type="scientific">Corvus moneduloides</name>
    <name type="common">New Caledonian crow</name>
    <dbReference type="NCBI Taxonomy" id="1196302"/>
    <lineage>
        <taxon>Eukaryota</taxon>
        <taxon>Metazoa</taxon>
        <taxon>Chordata</taxon>
        <taxon>Craniata</taxon>
        <taxon>Vertebrata</taxon>
        <taxon>Euteleostomi</taxon>
        <taxon>Archelosauria</taxon>
        <taxon>Archosauria</taxon>
        <taxon>Dinosauria</taxon>
        <taxon>Saurischia</taxon>
        <taxon>Theropoda</taxon>
        <taxon>Coelurosauria</taxon>
        <taxon>Aves</taxon>
        <taxon>Neognathae</taxon>
        <taxon>Neoaves</taxon>
        <taxon>Telluraves</taxon>
        <taxon>Australaves</taxon>
        <taxon>Passeriformes</taxon>
        <taxon>Corvoidea</taxon>
        <taxon>Corvidae</taxon>
        <taxon>Corvus</taxon>
    </lineage>
</organism>
<dbReference type="Pfam" id="PF21047">
    <property type="entry name" value="HEAT_Maestro"/>
    <property type="match status" value="1"/>
</dbReference>
<dbReference type="Pfam" id="PF23227">
    <property type="entry name" value="HEAT_MROH2B_C"/>
    <property type="match status" value="1"/>
</dbReference>
<feature type="region of interest" description="Disordered" evidence="2">
    <location>
        <begin position="761"/>
        <end position="782"/>
    </location>
</feature>
<dbReference type="PANTHER" id="PTHR23120">
    <property type="entry name" value="MAESTRO-RELATED HEAT DOMAIN-CONTAINING"/>
    <property type="match status" value="1"/>
</dbReference>
<feature type="compositionally biased region" description="Basic and acidic residues" evidence="2">
    <location>
        <begin position="27"/>
        <end position="42"/>
    </location>
</feature>
<feature type="domain" description="Maestro-like HEAT-repeats" evidence="3">
    <location>
        <begin position="166"/>
        <end position="241"/>
    </location>
</feature>
<feature type="region of interest" description="Disordered" evidence="2">
    <location>
        <begin position="17"/>
        <end position="42"/>
    </location>
</feature>
<dbReference type="InterPro" id="IPR055406">
    <property type="entry name" value="HEAT_Maestro"/>
</dbReference>
<feature type="domain" description="Maestro/Maestro-like HEAT-repeats" evidence="4">
    <location>
        <begin position="430"/>
        <end position="641"/>
    </location>
</feature>
<dbReference type="Ensembl" id="ENSCMUT00000033002.1">
    <property type="protein sequence ID" value="ENSCMUP00000033156.1"/>
    <property type="gene ID" value="ENSCMUG00000020263.1"/>
</dbReference>
<reference evidence="5" key="2">
    <citation type="submission" date="2025-08" db="UniProtKB">
        <authorList>
            <consortium name="Ensembl"/>
        </authorList>
    </citation>
    <scope>IDENTIFICATION</scope>
</reference>
<dbReference type="InterPro" id="IPR045206">
    <property type="entry name" value="Maestro_heat-like_prot"/>
</dbReference>
<keyword evidence="6" id="KW-1185">Reference proteome</keyword>
<dbReference type="SUPFAM" id="SSF48371">
    <property type="entry name" value="ARM repeat"/>
    <property type="match status" value="1"/>
</dbReference>
<dbReference type="OMA" id="WEESENT"/>
<dbReference type="InterPro" id="IPR011989">
    <property type="entry name" value="ARM-like"/>
</dbReference>
<feature type="region of interest" description="Disordered" evidence="2">
    <location>
        <begin position="70"/>
        <end position="111"/>
    </location>
</feature>
<sequence length="782" mass="86870">MAGRFLGLFKVFRGKKREGPGAASAHQPEELKQFQQPRDDAAMDRTQEHNLPCSRFRRTAQMFRKFVRVRRRKTSTTATEGTAEPDSGLTELQAEPDVNTDSPECSEDSDSAMNDQMVKTLMVLTEDLVITNTDIGDTQGIAIPDTTPTPTGIHAPSLGFFEESAVSSQQQVPAMVRNMHQRLGSHVTVDARLSINILRLAEEHPVDVVLTLLRCAPSCDRAAAMMWRIIGSSGPTLEKVLPTLVRVMEHWPLHSMCTSDGDNKDVFALAATLVLWMILLDCHKAIILYSGRLFVALLFQVVITTQQMPEEVDHFWRACREEHRLPTNPNRVAVQAMKALLCRLRCDSEVMAMERKNGWDMLLCADTQHDAVALLAREMHRIFIPLSPLMAFHLFKRLSREEPRWDLPFLAFLVEVLRCLDLSKHGNSVLEIMSRYLQSECRERHLLALRGLVVLSKDPVLARRMCSLSRRLVELLGDADGYAISMTLSVLTNMLENEYIVISSTTAPKLAEALLPLFDNDDSHVQLLSIDLFFKVMDLVVDEGIKPLKRIVSQSLLPLLFHCHDENRNVAESSREMLICVTRFLKKRKLKQLVKKEKMLKFGKCLLAEDRSRAAEHLRRALPYLYSPQEPLREAAVRFIGEPRGRGPSLPHRSSAPAPAAAPAAGSGPGAMEPRLPSGVRMRQGPGLSPAGGRRATGLAALLGGSCAAGAVTGSVFPGNARVFLRGQKEELQVLSEAIQASKNDAGPFCSNRKIQAHFAQRAEELGSSSGSSETVSQEQHQ</sequence>
<evidence type="ECO:0000313" key="5">
    <source>
        <dbReference type="Ensembl" id="ENSCMUP00000033156.1"/>
    </source>
</evidence>
<gene>
    <name evidence="5" type="primary">LOC116446551</name>
</gene>
<dbReference type="GO" id="GO:0005737">
    <property type="term" value="C:cytoplasm"/>
    <property type="evidence" value="ECO:0007669"/>
    <property type="project" value="TreeGrafter"/>
</dbReference>
<dbReference type="PANTHER" id="PTHR23120:SF42">
    <property type="entry name" value="MAESTRO HEAT-LIKE REPEAT FAMILY MEMBER 3"/>
    <property type="match status" value="1"/>
</dbReference>
<dbReference type="InterPro" id="IPR016024">
    <property type="entry name" value="ARM-type_fold"/>
</dbReference>
<dbReference type="Proteomes" id="UP000694553">
    <property type="component" value="Unassembled WGS sequence"/>
</dbReference>
<name>A0A8U7MFK0_CORMO</name>
<dbReference type="InterPro" id="IPR048465">
    <property type="entry name" value="Maestro-like_HEAT"/>
</dbReference>
<evidence type="ECO:0000259" key="3">
    <source>
        <dbReference type="Pfam" id="PF21047"/>
    </source>
</evidence>
<evidence type="ECO:0000256" key="2">
    <source>
        <dbReference type="SAM" id="MobiDB-lite"/>
    </source>
</evidence>
<evidence type="ECO:0000259" key="4">
    <source>
        <dbReference type="Pfam" id="PF23227"/>
    </source>
</evidence>
<keyword evidence="1" id="KW-0677">Repeat</keyword>
<evidence type="ECO:0000256" key="1">
    <source>
        <dbReference type="ARBA" id="ARBA00022737"/>
    </source>
</evidence>
<proteinExistence type="predicted"/>
<dbReference type="Gene3D" id="1.25.10.10">
    <property type="entry name" value="Leucine-rich Repeat Variant"/>
    <property type="match status" value="1"/>
</dbReference>